<protein>
    <submittedName>
        <fullName evidence="1">Uncharacterized protein</fullName>
    </submittedName>
</protein>
<organism evidence="1 2">
    <name type="scientific">Neisseria perflava</name>
    <dbReference type="NCBI Taxonomy" id="33053"/>
    <lineage>
        <taxon>Bacteria</taxon>
        <taxon>Pseudomonadati</taxon>
        <taxon>Pseudomonadota</taxon>
        <taxon>Betaproteobacteria</taxon>
        <taxon>Neisseriales</taxon>
        <taxon>Neisseriaceae</taxon>
        <taxon>Neisseria</taxon>
    </lineage>
</organism>
<proteinExistence type="predicted"/>
<dbReference type="AlphaFoldDB" id="A0A9X7F3B9"/>
<accession>A0A9X7F3B9</accession>
<dbReference type="Proteomes" id="UP000234781">
    <property type="component" value="Chromosome"/>
</dbReference>
<gene>
    <name evidence="1" type="ORF">CYJ98_008100</name>
</gene>
<evidence type="ECO:0000313" key="2">
    <source>
        <dbReference type="Proteomes" id="UP000234781"/>
    </source>
</evidence>
<dbReference type="EMBL" id="CP136962">
    <property type="protein sequence ID" value="WOS97525.1"/>
    <property type="molecule type" value="Genomic_DNA"/>
</dbReference>
<sequence>MSLTLKSVLTAGLLLLGFQAAAQDIPQAFQGKWAGHYEGKVSPKHIRALCAMGYDENAAMDNVDVSEDSGFYIEIGKKSIELNGWEWGAKYTKLNYRIYSPDKIAGTARVREEEPEQGTQIYNDNFEFSLNRGVLTQRFRDFSTDGSGKKVWRTRTLMRCK</sequence>
<evidence type="ECO:0000313" key="1">
    <source>
        <dbReference type="EMBL" id="WOS97525.1"/>
    </source>
</evidence>
<name>A0A9X7F3B9_NEIPE</name>
<reference evidence="1 2" key="2">
    <citation type="submission" date="2023-10" db="EMBL/GenBank/DDBJ databases">
        <authorList>
            <person name="Choi B."/>
        </authorList>
    </citation>
    <scope>NUCLEOTIDE SEQUENCE [LARGE SCALE GENOMIC DNA]</scope>
    <source>
        <strain evidence="1 2">UMB0023</strain>
    </source>
</reference>
<reference evidence="2" key="1">
    <citation type="submission" date="2017-12" db="EMBL/GenBank/DDBJ databases">
        <title>Phylogenetic diversity of female urinary microbiome.</title>
        <authorList>
            <person name="Thomas-White K."/>
            <person name="Wolfe A.J."/>
        </authorList>
    </citation>
    <scope>NUCLEOTIDE SEQUENCE [LARGE SCALE GENOMIC DNA]</scope>
    <source>
        <strain evidence="2">UMB0023</strain>
    </source>
</reference>
<dbReference type="RefSeq" id="WP_101756086.1">
    <property type="nucleotide sequence ID" value="NZ_CP136962.1"/>
</dbReference>
<keyword evidence="2" id="KW-1185">Reference proteome</keyword>